<keyword evidence="2" id="KW-0472">Membrane</keyword>
<name>A0A499UE52_9ACTN</name>
<feature type="region of interest" description="Disordered" evidence="1">
    <location>
        <begin position="1"/>
        <end position="21"/>
    </location>
</feature>
<evidence type="ECO:0000313" key="3">
    <source>
        <dbReference type="EMBL" id="BBJ39473.1"/>
    </source>
</evidence>
<proteinExistence type="predicted"/>
<feature type="transmembrane region" description="Helical" evidence="2">
    <location>
        <begin position="106"/>
        <end position="125"/>
    </location>
</feature>
<dbReference type="Proteomes" id="UP000463951">
    <property type="component" value="Chromosome"/>
</dbReference>
<evidence type="ECO:0000256" key="1">
    <source>
        <dbReference type="SAM" id="MobiDB-lite"/>
    </source>
</evidence>
<organism evidence="3 4">
    <name type="scientific">Streptomyces antimycoticus</name>
    <dbReference type="NCBI Taxonomy" id="68175"/>
    <lineage>
        <taxon>Bacteria</taxon>
        <taxon>Bacillati</taxon>
        <taxon>Actinomycetota</taxon>
        <taxon>Actinomycetes</taxon>
        <taxon>Kitasatosporales</taxon>
        <taxon>Streptomycetaceae</taxon>
        <taxon>Streptomyces</taxon>
        <taxon>Streptomyces violaceusniger group</taxon>
    </lineage>
</organism>
<feature type="transmembrane region" description="Helical" evidence="2">
    <location>
        <begin position="77"/>
        <end position="99"/>
    </location>
</feature>
<gene>
    <name evidence="3" type="ORF">SSPO_021910</name>
</gene>
<protein>
    <submittedName>
        <fullName evidence="3">Uncharacterized protein</fullName>
    </submittedName>
</protein>
<feature type="compositionally biased region" description="Low complexity" evidence="1">
    <location>
        <begin position="7"/>
        <end position="18"/>
    </location>
</feature>
<keyword evidence="2" id="KW-1133">Transmembrane helix</keyword>
<accession>A0A499UE52</accession>
<sequence length="129" mass="12955">MENTETAADGAASEGAAGPDRCGVPRRRTAVGWAGLVVLAVGVLLLGVFVTLVGPLFAIACDSCPDGVRGPQRFGDALIAITRYAVPLATLGTIMGMFHPRGGARVAGIGLGALVVLLILMVALGQSTA</sequence>
<dbReference type="EMBL" id="AP019620">
    <property type="protein sequence ID" value="BBJ39473.1"/>
    <property type="molecule type" value="Genomic_DNA"/>
</dbReference>
<evidence type="ECO:0000313" key="4">
    <source>
        <dbReference type="Proteomes" id="UP000463951"/>
    </source>
</evidence>
<dbReference type="AlphaFoldDB" id="A0A499UE52"/>
<evidence type="ECO:0000256" key="2">
    <source>
        <dbReference type="SAM" id="Phobius"/>
    </source>
</evidence>
<keyword evidence="2" id="KW-0812">Transmembrane</keyword>
<reference evidence="3 4" key="1">
    <citation type="journal article" date="2020" name="Int. J. Syst. Evol. Microbiol.">
        <title>Reclassification of Streptomyces castelarensis and Streptomyces sporoclivatus as later heterotypic synonyms of Streptomyces antimycoticus.</title>
        <authorList>
            <person name="Komaki H."/>
            <person name="Tamura T."/>
        </authorList>
    </citation>
    <scope>NUCLEOTIDE SEQUENCE [LARGE SCALE GENOMIC DNA]</scope>
    <source>
        <strain evidence="3 4">NBRC 100767</strain>
    </source>
</reference>
<feature type="transmembrane region" description="Helical" evidence="2">
    <location>
        <begin position="31"/>
        <end position="57"/>
    </location>
</feature>